<protein>
    <submittedName>
        <fullName evidence="1">Acylamino-acid-releasing enzyme</fullName>
    </submittedName>
</protein>
<comment type="caution">
    <text evidence="1">The sequence shown here is derived from an EMBL/GenBank/DDBJ whole genome shotgun (WGS) entry which is preliminary data.</text>
</comment>
<evidence type="ECO:0000313" key="2">
    <source>
        <dbReference type="Proteomes" id="UP001233172"/>
    </source>
</evidence>
<dbReference type="EMBL" id="JASAOG010000226">
    <property type="protein sequence ID" value="KAK0043015.1"/>
    <property type="molecule type" value="Genomic_DNA"/>
</dbReference>
<name>A0AAD8AV38_BIOPF</name>
<evidence type="ECO:0000313" key="1">
    <source>
        <dbReference type="EMBL" id="KAK0043015.1"/>
    </source>
</evidence>
<accession>A0AAD8AV38</accession>
<reference evidence="1" key="2">
    <citation type="submission" date="2023-04" db="EMBL/GenBank/DDBJ databases">
        <authorList>
            <person name="Bu L."/>
            <person name="Lu L."/>
            <person name="Laidemitt M.R."/>
            <person name="Zhang S.M."/>
            <person name="Mutuku M."/>
            <person name="Mkoji G."/>
            <person name="Steinauer M."/>
            <person name="Loker E.S."/>
        </authorList>
    </citation>
    <scope>NUCLEOTIDE SEQUENCE</scope>
    <source>
        <strain evidence="1">KasaAsao</strain>
        <tissue evidence="1">Whole Snail</tissue>
    </source>
</reference>
<proteinExistence type="predicted"/>
<dbReference type="AlphaFoldDB" id="A0AAD8AV38"/>
<feature type="non-terminal residue" evidence="1">
    <location>
        <position position="62"/>
    </location>
</feature>
<sequence length="62" mass="7337">VSHFGSSDLEISMLDTLRFESQYLDIFLAPLDQDGKKLYKNRSPIHHTTFKHQWVSFKELKI</sequence>
<reference evidence="1" key="1">
    <citation type="journal article" date="2023" name="PLoS Negl. Trop. Dis.">
        <title>A genome sequence for Biomphalaria pfeifferi, the major vector snail for the human-infecting parasite Schistosoma mansoni.</title>
        <authorList>
            <person name="Bu L."/>
            <person name="Lu L."/>
            <person name="Laidemitt M.R."/>
            <person name="Zhang S.M."/>
            <person name="Mutuku M."/>
            <person name="Mkoji G."/>
            <person name="Steinauer M."/>
            <person name="Loker E.S."/>
        </authorList>
    </citation>
    <scope>NUCLEOTIDE SEQUENCE</scope>
    <source>
        <strain evidence="1">KasaAsao</strain>
    </source>
</reference>
<keyword evidence="2" id="KW-1185">Reference proteome</keyword>
<gene>
    <name evidence="1" type="ORF">Bpfe_027524</name>
</gene>
<organism evidence="1 2">
    <name type="scientific">Biomphalaria pfeifferi</name>
    <name type="common">Bloodfluke planorb</name>
    <name type="synonym">Freshwater snail</name>
    <dbReference type="NCBI Taxonomy" id="112525"/>
    <lineage>
        <taxon>Eukaryota</taxon>
        <taxon>Metazoa</taxon>
        <taxon>Spiralia</taxon>
        <taxon>Lophotrochozoa</taxon>
        <taxon>Mollusca</taxon>
        <taxon>Gastropoda</taxon>
        <taxon>Heterobranchia</taxon>
        <taxon>Euthyneura</taxon>
        <taxon>Panpulmonata</taxon>
        <taxon>Hygrophila</taxon>
        <taxon>Lymnaeoidea</taxon>
        <taxon>Planorbidae</taxon>
        <taxon>Biomphalaria</taxon>
    </lineage>
</organism>
<feature type="non-terminal residue" evidence="1">
    <location>
        <position position="1"/>
    </location>
</feature>
<dbReference type="Proteomes" id="UP001233172">
    <property type="component" value="Unassembled WGS sequence"/>
</dbReference>